<dbReference type="AlphaFoldDB" id="F6BCE5"/>
<evidence type="ECO:0000259" key="1">
    <source>
        <dbReference type="PROSITE" id="PS51154"/>
    </source>
</evidence>
<reference evidence="2 3" key="1">
    <citation type="submission" date="2011-05" db="EMBL/GenBank/DDBJ databases">
        <title>Complete sequence of Methanotorris igneus Kol 5.</title>
        <authorList>
            <consortium name="US DOE Joint Genome Institute"/>
            <person name="Lucas S."/>
            <person name="Han J."/>
            <person name="Lapidus A."/>
            <person name="Cheng J.-F."/>
            <person name="Goodwin L."/>
            <person name="Pitluck S."/>
            <person name="Peters L."/>
            <person name="Mikhailova N."/>
            <person name="Chertkov O."/>
            <person name="Han C."/>
            <person name="Tapia R."/>
            <person name="Land M."/>
            <person name="Hauser L."/>
            <person name="Kyrpides N."/>
            <person name="Ivanova N."/>
            <person name="Pagani I."/>
            <person name="Sieprawska-Lupa M."/>
            <person name="Whitman W."/>
            <person name="Woyke T."/>
        </authorList>
    </citation>
    <scope>NUCLEOTIDE SEQUENCE [LARGE SCALE GENOMIC DNA]</scope>
    <source>
        <strain evidence="3">DSM 5666 / JCM 11834 / Kol 5</strain>
    </source>
</reference>
<accession>F6BCE5</accession>
<dbReference type="CDD" id="cd02907">
    <property type="entry name" value="Macro_Af1521_BAL-like"/>
    <property type="match status" value="1"/>
</dbReference>
<evidence type="ECO:0000313" key="2">
    <source>
        <dbReference type="EMBL" id="AEF96156.1"/>
    </source>
</evidence>
<dbReference type="PANTHER" id="PTHR11106:SF111">
    <property type="entry name" value="MACRO DOMAIN-CONTAINING PROTEIN"/>
    <property type="match status" value="1"/>
</dbReference>
<dbReference type="InterPro" id="IPR002589">
    <property type="entry name" value="Macro_dom"/>
</dbReference>
<dbReference type="RefSeq" id="WP_013798762.1">
    <property type="nucleotide sequence ID" value="NC_015562.1"/>
</dbReference>
<dbReference type="PANTHER" id="PTHR11106">
    <property type="entry name" value="GANGLIOSIDE INDUCED DIFFERENTIATION ASSOCIATED PROTEIN 2-RELATED"/>
    <property type="match status" value="1"/>
</dbReference>
<evidence type="ECO:0000313" key="3">
    <source>
        <dbReference type="Proteomes" id="UP000009227"/>
    </source>
</evidence>
<protein>
    <submittedName>
        <fullName evidence="2">Appr-1-p processing domain protein</fullName>
    </submittedName>
</protein>
<keyword evidence="3" id="KW-1185">Reference proteome</keyword>
<dbReference type="EMBL" id="CP002737">
    <property type="protein sequence ID" value="AEF96156.1"/>
    <property type="molecule type" value="Genomic_DNA"/>
</dbReference>
<dbReference type="PROSITE" id="PS51154">
    <property type="entry name" value="MACRO"/>
    <property type="match status" value="1"/>
</dbReference>
<dbReference type="HOGENOM" id="CLU_046550_7_0_2"/>
<dbReference type="OrthoDB" id="15450at2157"/>
<gene>
    <name evidence="2" type="ordered locus">Metig_0602</name>
</gene>
<dbReference type="Pfam" id="PF01661">
    <property type="entry name" value="Macro"/>
    <property type="match status" value="1"/>
</dbReference>
<dbReference type="InterPro" id="IPR043472">
    <property type="entry name" value="Macro_dom-like"/>
</dbReference>
<dbReference type="GeneID" id="10643440"/>
<feature type="domain" description="Macro" evidence="1">
    <location>
        <begin position="1"/>
        <end position="179"/>
    </location>
</feature>
<dbReference type="STRING" id="880724.Metig_0602"/>
<organism evidence="3">
    <name type="scientific">Methanotorris igneus (strain DSM 5666 / JCM 11834 / Kol 5)</name>
    <dbReference type="NCBI Taxonomy" id="880724"/>
    <lineage>
        <taxon>Archaea</taxon>
        <taxon>Methanobacteriati</taxon>
        <taxon>Methanobacteriota</taxon>
        <taxon>Methanomada group</taxon>
        <taxon>Methanococci</taxon>
        <taxon>Methanococcales</taxon>
        <taxon>Methanocaldococcaceae</taxon>
        <taxon>Methanotorris</taxon>
    </lineage>
</organism>
<dbReference type="SUPFAM" id="SSF52949">
    <property type="entry name" value="Macro domain-like"/>
    <property type="match status" value="1"/>
</dbReference>
<dbReference type="KEGG" id="mig:Metig_0602"/>
<dbReference type="SMART" id="SM00506">
    <property type="entry name" value="A1pp"/>
    <property type="match status" value="1"/>
</dbReference>
<name>F6BCE5_METIK</name>
<proteinExistence type="predicted"/>
<dbReference type="Proteomes" id="UP000009227">
    <property type="component" value="Chromosome"/>
</dbReference>
<dbReference type="Gene3D" id="3.40.220.10">
    <property type="entry name" value="Leucine Aminopeptidase, subunit E, domain 1"/>
    <property type="match status" value="1"/>
</dbReference>
<sequence>MENSLKINKTTIVVKKGDITKENVDAIVNAANPYLQHGGGVAWAIVKDNPIIQKESDRLIMEIGRVEVGNAVYTTGGNLAKYVIHAVGPKWGEGDEERKLRNAIYNALKLATELKVKSIAIPAVSCGTYGFPKEKGTEIIINTIVDFLKNNKTTLELIKCVDIDDEVVEGFNKALNKVKMNFNG</sequence>